<dbReference type="GO" id="GO:0016810">
    <property type="term" value="F:hydrolase activity, acting on carbon-nitrogen (but not peptide) bonds"/>
    <property type="evidence" value="ECO:0007669"/>
    <property type="project" value="InterPro"/>
</dbReference>
<evidence type="ECO:0000313" key="3">
    <source>
        <dbReference type="Proteomes" id="UP001143486"/>
    </source>
</evidence>
<dbReference type="InterPro" id="IPR011059">
    <property type="entry name" value="Metal-dep_hydrolase_composite"/>
</dbReference>
<accession>A0A9W6IP42</accession>
<reference evidence="2" key="1">
    <citation type="journal article" date="2014" name="Int. J. Syst. Evol. Microbiol.">
        <title>Complete genome sequence of Corynebacterium casei LMG S-19264T (=DSM 44701T), isolated from a smear-ripened cheese.</title>
        <authorList>
            <consortium name="US DOE Joint Genome Institute (JGI-PGF)"/>
            <person name="Walter F."/>
            <person name="Albersmeier A."/>
            <person name="Kalinowski J."/>
            <person name="Ruckert C."/>
        </authorList>
    </citation>
    <scope>NUCLEOTIDE SEQUENCE</scope>
    <source>
        <strain evidence="2">VKM B-1513</strain>
    </source>
</reference>
<feature type="signal peptide" evidence="1">
    <location>
        <begin position="1"/>
        <end position="24"/>
    </location>
</feature>
<protein>
    <recommendedName>
        <fullName evidence="4">Amidohydrolase</fullName>
    </recommendedName>
</protein>
<evidence type="ECO:0000256" key="1">
    <source>
        <dbReference type="SAM" id="SignalP"/>
    </source>
</evidence>
<gene>
    <name evidence="2" type="ORF">GCM10017621_25670</name>
</gene>
<proteinExistence type="predicted"/>
<keyword evidence="3" id="KW-1185">Reference proteome</keyword>
<evidence type="ECO:0008006" key="4">
    <source>
        <dbReference type="Google" id="ProtNLM"/>
    </source>
</evidence>
<name>A0A9W6IP42_9PROT</name>
<comment type="caution">
    <text evidence="2">The sequence shown here is derived from an EMBL/GenBank/DDBJ whole genome shotgun (WGS) entry which is preliminary data.</text>
</comment>
<keyword evidence="1" id="KW-0732">Signal</keyword>
<dbReference type="SUPFAM" id="SSF51338">
    <property type="entry name" value="Composite domain of metallo-dependent hydrolases"/>
    <property type="match status" value="1"/>
</dbReference>
<organism evidence="2 3">
    <name type="scientific">Maricaulis virginensis</name>
    <dbReference type="NCBI Taxonomy" id="144022"/>
    <lineage>
        <taxon>Bacteria</taxon>
        <taxon>Pseudomonadati</taxon>
        <taxon>Pseudomonadota</taxon>
        <taxon>Alphaproteobacteria</taxon>
        <taxon>Maricaulales</taxon>
        <taxon>Maricaulaceae</taxon>
        <taxon>Maricaulis</taxon>
    </lineage>
</organism>
<dbReference type="Gene3D" id="2.30.40.10">
    <property type="entry name" value="Urease, subunit C, domain 1"/>
    <property type="match status" value="1"/>
</dbReference>
<feature type="chain" id="PRO_5040868505" description="Amidohydrolase" evidence="1">
    <location>
        <begin position="25"/>
        <end position="152"/>
    </location>
</feature>
<evidence type="ECO:0000313" key="2">
    <source>
        <dbReference type="EMBL" id="GLK53059.1"/>
    </source>
</evidence>
<dbReference type="Proteomes" id="UP001143486">
    <property type="component" value="Unassembled WGS sequence"/>
</dbReference>
<dbReference type="AlphaFoldDB" id="A0A9W6IP42"/>
<dbReference type="RefSeq" id="WP_271187417.1">
    <property type="nucleotide sequence ID" value="NZ_BSFE01000007.1"/>
</dbReference>
<dbReference type="EMBL" id="BSFE01000007">
    <property type="protein sequence ID" value="GLK53059.1"/>
    <property type="molecule type" value="Genomic_DNA"/>
</dbReference>
<reference evidence="2" key="2">
    <citation type="submission" date="2023-01" db="EMBL/GenBank/DDBJ databases">
        <authorList>
            <person name="Sun Q."/>
            <person name="Evtushenko L."/>
        </authorList>
    </citation>
    <scope>NUCLEOTIDE SEQUENCE</scope>
    <source>
        <strain evidence="2">VKM B-1513</strain>
    </source>
</reference>
<sequence length="152" mass="15763">MLRVLNKCLTSSLGALALAATAHAADTGCDATPLLLQDVTIVDASGRWSDQDIFIENGRISAVGSDLVLETGQAVTVLGRPGAVVSPRPEAAPGAIYIRTATRAPSRAGRRELVMPGAPADLLVYAEETGPGQIEMEIRDGRIVGVMPVCNG</sequence>